<evidence type="ECO:0000313" key="3">
    <source>
        <dbReference type="Proteomes" id="UP000503011"/>
    </source>
</evidence>
<reference evidence="2 3" key="1">
    <citation type="submission" date="2020-03" db="EMBL/GenBank/DDBJ databases">
        <title>Whole genome shotgun sequence of Phytohabitans suffuscus NBRC 105367.</title>
        <authorList>
            <person name="Komaki H."/>
            <person name="Tamura T."/>
        </authorList>
    </citation>
    <scope>NUCLEOTIDE SEQUENCE [LARGE SCALE GENOMIC DNA]</scope>
    <source>
        <strain evidence="2 3">NBRC 105367</strain>
    </source>
</reference>
<accession>A0A6F8YUP2</accession>
<feature type="domain" description="Acyl-CoA dehydrogenase/oxidase N-terminal" evidence="1">
    <location>
        <begin position="6"/>
        <end position="60"/>
    </location>
</feature>
<dbReference type="Gene3D" id="1.10.540.10">
    <property type="entry name" value="Acyl-CoA dehydrogenase/oxidase, N-terminal domain"/>
    <property type="match status" value="1"/>
</dbReference>
<dbReference type="GO" id="GO:0050660">
    <property type="term" value="F:flavin adenine dinucleotide binding"/>
    <property type="evidence" value="ECO:0007669"/>
    <property type="project" value="InterPro"/>
</dbReference>
<dbReference type="Pfam" id="PF02771">
    <property type="entry name" value="Acyl-CoA_dh_N"/>
    <property type="match status" value="1"/>
</dbReference>
<keyword evidence="3" id="KW-1185">Reference proteome</keyword>
<dbReference type="Proteomes" id="UP000503011">
    <property type="component" value="Chromosome"/>
</dbReference>
<dbReference type="InterPro" id="IPR013786">
    <property type="entry name" value="AcylCoA_DH/ox_N"/>
</dbReference>
<evidence type="ECO:0000313" key="2">
    <source>
        <dbReference type="EMBL" id="BCB89789.1"/>
    </source>
</evidence>
<dbReference type="InterPro" id="IPR037069">
    <property type="entry name" value="AcylCoA_DH/ox_N_sf"/>
</dbReference>
<gene>
    <name evidence="2" type="ORF">Psuf_071020</name>
</gene>
<name>A0A6F8YUP2_9ACTN</name>
<organism evidence="2 3">
    <name type="scientific">Phytohabitans suffuscus</name>
    <dbReference type="NCBI Taxonomy" id="624315"/>
    <lineage>
        <taxon>Bacteria</taxon>
        <taxon>Bacillati</taxon>
        <taxon>Actinomycetota</taxon>
        <taxon>Actinomycetes</taxon>
        <taxon>Micromonosporales</taxon>
        <taxon>Micromonosporaceae</taxon>
    </lineage>
</organism>
<dbReference type="EMBL" id="AP022871">
    <property type="protein sequence ID" value="BCB89789.1"/>
    <property type="molecule type" value="Genomic_DNA"/>
</dbReference>
<dbReference type="KEGG" id="psuu:Psuf_071020"/>
<dbReference type="SUPFAM" id="SSF56645">
    <property type="entry name" value="Acyl-CoA dehydrogenase NM domain-like"/>
    <property type="match status" value="1"/>
</dbReference>
<dbReference type="AlphaFoldDB" id="A0A6F8YUP2"/>
<reference evidence="2 3" key="2">
    <citation type="submission" date="2020-03" db="EMBL/GenBank/DDBJ databases">
        <authorList>
            <person name="Ichikawa N."/>
            <person name="Kimura A."/>
            <person name="Kitahashi Y."/>
            <person name="Uohara A."/>
        </authorList>
    </citation>
    <scope>NUCLEOTIDE SEQUENCE [LARGE SCALE GENOMIC DNA]</scope>
    <source>
        <strain evidence="2 3">NBRC 105367</strain>
    </source>
</reference>
<proteinExistence type="predicted"/>
<evidence type="ECO:0000259" key="1">
    <source>
        <dbReference type="Pfam" id="PF02771"/>
    </source>
</evidence>
<dbReference type="GO" id="GO:0016627">
    <property type="term" value="F:oxidoreductase activity, acting on the CH-CH group of donors"/>
    <property type="evidence" value="ECO:0007669"/>
    <property type="project" value="InterPro"/>
</dbReference>
<sequence>MYELDPDEAAIVEVVEDFVDRAVRPVARDLEHANTYPEKLIEQMKQLGIFGLAIPEPWAARGSPCRATPPSRKDWRAAG</sequence>
<protein>
    <recommendedName>
        <fullName evidence="1">Acyl-CoA dehydrogenase/oxidase N-terminal domain-containing protein</fullName>
    </recommendedName>
</protein>
<dbReference type="InterPro" id="IPR009100">
    <property type="entry name" value="AcylCoA_DH/oxidase_NM_dom_sf"/>
</dbReference>